<protein>
    <submittedName>
        <fullName evidence="3">Phage terminase large subunit family protein</fullName>
    </submittedName>
</protein>
<organism evidence="3 4">
    <name type="scientific">Rhodopseudomonas palustris</name>
    <dbReference type="NCBI Taxonomy" id="1076"/>
    <lineage>
        <taxon>Bacteria</taxon>
        <taxon>Pseudomonadati</taxon>
        <taxon>Pseudomonadota</taxon>
        <taxon>Alphaproteobacteria</taxon>
        <taxon>Hyphomicrobiales</taxon>
        <taxon>Nitrobacteraceae</taxon>
        <taxon>Rhodopseudomonas</taxon>
    </lineage>
</organism>
<dbReference type="EMBL" id="QKQS01000012">
    <property type="protein sequence ID" value="PZA12750.1"/>
    <property type="molecule type" value="Genomic_DNA"/>
</dbReference>
<dbReference type="InterPro" id="IPR046454">
    <property type="entry name" value="GpA_endonuclease"/>
</dbReference>
<dbReference type="PANTHER" id="PTHR34413:SF2">
    <property type="entry name" value="PROPHAGE TAIL FIBER ASSEMBLY PROTEIN HOMOLOG TFAE-RELATED"/>
    <property type="match status" value="1"/>
</dbReference>
<name>A0A323UME0_RHOPL</name>
<feature type="domain" description="Terminase large subunit GpA endonuclease" evidence="2">
    <location>
        <begin position="292"/>
        <end position="570"/>
    </location>
</feature>
<dbReference type="InterPro" id="IPR051220">
    <property type="entry name" value="TFA_Chaperone"/>
</dbReference>
<evidence type="ECO:0000313" key="3">
    <source>
        <dbReference type="EMBL" id="PZA12750.1"/>
    </source>
</evidence>
<dbReference type="Pfam" id="PF20454">
    <property type="entry name" value="GpA_nuclease"/>
    <property type="match status" value="1"/>
</dbReference>
<dbReference type="InterPro" id="IPR027417">
    <property type="entry name" value="P-loop_NTPase"/>
</dbReference>
<dbReference type="InterPro" id="IPR008866">
    <property type="entry name" value="Phage_lambda_GpA-like"/>
</dbReference>
<dbReference type="Gene3D" id="3.40.50.300">
    <property type="entry name" value="P-loop containing nucleotide triphosphate hydrolases"/>
    <property type="match status" value="1"/>
</dbReference>
<dbReference type="Pfam" id="PF05876">
    <property type="entry name" value="GpA_ATPase"/>
    <property type="match status" value="1"/>
</dbReference>
<sequence>MLDAVDRLEEIERRALAALRPPPKLKLSDWIERNIYLPDGVSSLPGAVRLWPFQREIADAIGDPAIERVTLVKPVRVGFTTLLTGALGAFVANDPAPILALLPTEADARDYMVSEIEPIFSASPVLNGVIGEAKDESGRNTILSRRFPGGSLKIVAAKAPRNLRRHTARVLLVDEADGMEVTAEGPPIALAEKRTLSYADRKIVIGSTPTFEGSSYILRNYALSDRRVFEVPCPECDGRTEINLQHIEWPTGKPHLAQFVCPACGCAIDERHKPEMVAAGAWRATAPEVIGHAGFRLNALVSLLPNASWGKLAAEFVAAKDDRTTLQVFVNTILAEGFRADGGEEIDDEALAKRAEPFGCEALPEAVLAITAGVDVQRDRLEITLIGWAEDGTMYVLMTLVIWGKPSDDSTWAELDEFLKSRFAHPFGGSLAIDAVAIDSGDGETMDRVYGFCFPRAARKIFAIKGDGGFRRPFIERSTSSKTRGGLLFIVGTDPIKDHVAAKLTGSGGAIRFSNTLPASWFEQLCSERAIVRYSKGQPVRRFERIPGRRAEALDCVVYAVAVRQLINPNWASRAEALRSPELALAPAPRPRVIRSNWVDQ</sequence>
<dbReference type="GO" id="GO:0016887">
    <property type="term" value="F:ATP hydrolysis activity"/>
    <property type="evidence" value="ECO:0007669"/>
    <property type="project" value="InterPro"/>
</dbReference>
<dbReference type="OrthoDB" id="5181253at2"/>
<gene>
    <name evidence="3" type="ORF">DNX69_07620</name>
</gene>
<evidence type="ECO:0000259" key="2">
    <source>
        <dbReference type="Pfam" id="PF20454"/>
    </source>
</evidence>
<dbReference type="AlphaFoldDB" id="A0A323UME0"/>
<dbReference type="InterPro" id="IPR046453">
    <property type="entry name" value="GpA_ATPase"/>
</dbReference>
<dbReference type="GO" id="GO:0004519">
    <property type="term" value="F:endonuclease activity"/>
    <property type="evidence" value="ECO:0007669"/>
    <property type="project" value="InterPro"/>
</dbReference>
<dbReference type="RefSeq" id="WP_110785406.1">
    <property type="nucleotide sequence ID" value="NZ_QKQS01000012.1"/>
</dbReference>
<accession>A0A323UME0</accession>
<proteinExistence type="inferred from homology"/>
<evidence type="ECO:0000313" key="4">
    <source>
        <dbReference type="Proteomes" id="UP000248134"/>
    </source>
</evidence>
<reference evidence="3 4" key="1">
    <citation type="submission" date="2018-06" db="EMBL/GenBank/DDBJ databases">
        <title>Draft Whole-Genome Sequence of the purple photosynthetic bacterium Rhodospeudomonas palustris XCP.</title>
        <authorList>
            <person name="Rayyan A."/>
            <person name="Meyer T.E."/>
            <person name="Kyndt J.A."/>
        </authorList>
    </citation>
    <scope>NUCLEOTIDE SEQUENCE [LARGE SCALE GENOMIC DNA]</scope>
    <source>
        <strain evidence="3 4">XCP</strain>
    </source>
</reference>
<dbReference type="PANTHER" id="PTHR34413">
    <property type="entry name" value="PROPHAGE TAIL FIBER ASSEMBLY PROTEIN HOMOLOG TFAE-RELATED-RELATED"/>
    <property type="match status" value="1"/>
</dbReference>
<feature type="domain" description="Phage terminase large subunit GpA ATPase" evidence="1">
    <location>
        <begin position="43"/>
        <end position="282"/>
    </location>
</feature>
<dbReference type="GO" id="GO:0005524">
    <property type="term" value="F:ATP binding"/>
    <property type="evidence" value="ECO:0007669"/>
    <property type="project" value="InterPro"/>
</dbReference>
<dbReference type="Proteomes" id="UP000248134">
    <property type="component" value="Unassembled WGS sequence"/>
</dbReference>
<comment type="caution">
    <text evidence="3">The sequence shown here is derived from an EMBL/GenBank/DDBJ whole genome shotgun (WGS) entry which is preliminary data.</text>
</comment>
<evidence type="ECO:0000259" key="1">
    <source>
        <dbReference type="Pfam" id="PF05876"/>
    </source>
</evidence>
<dbReference type="HAMAP" id="MF_04144">
    <property type="entry name" value="TERL_LAMBDA"/>
    <property type="match status" value="1"/>
</dbReference>